<proteinExistence type="predicted"/>
<dbReference type="InterPro" id="IPR012660">
    <property type="entry name" value="YiiD_C"/>
</dbReference>
<keyword evidence="3" id="KW-1185">Reference proteome</keyword>
<reference evidence="2 3" key="1">
    <citation type="submission" date="2020-08" db="EMBL/GenBank/DDBJ databases">
        <title>Genome sequence of Thermomonas brevis KACC 16975T.</title>
        <authorList>
            <person name="Hyun D.-W."/>
            <person name="Bae J.-W."/>
        </authorList>
    </citation>
    <scope>NUCLEOTIDE SEQUENCE [LARGE SCALE GENOMIC DNA]</scope>
    <source>
        <strain evidence="2 3">KACC 16975</strain>
    </source>
</reference>
<dbReference type="RefSeq" id="WP_187569278.1">
    <property type="nucleotide sequence ID" value="NZ_CP060711.1"/>
</dbReference>
<dbReference type="KEGG" id="tbv:H9L17_09765"/>
<feature type="domain" description="Thioesterase putative" evidence="1">
    <location>
        <begin position="25"/>
        <end position="152"/>
    </location>
</feature>
<dbReference type="Pfam" id="PF09500">
    <property type="entry name" value="YiiD_C"/>
    <property type="match status" value="1"/>
</dbReference>
<dbReference type="SUPFAM" id="SSF54637">
    <property type="entry name" value="Thioesterase/thiol ester dehydrase-isomerase"/>
    <property type="match status" value="1"/>
</dbReference>
<dbReference type="AlphaFoldDB" id="A0A7G9QQ85"/>
<evidence type="ECO:0000313" key="3">
    <source>
        <dbReference type="Proteomes" id="UP000515977"/>
    </source>
</evidence>
<protein>
    <submittedName>
        <fullName evidence="2">YiiD C-terminal domain-containing protein</fullName>
    </submittedName>
</protein>
<evidence type="ECO:0000313" key="2">
    <source>
        <dbReference type="EMBL" id="QNN45510.1"/>
    </source>
</evidence>
<dbReference type="NCBIfam" id="TIGR02447">
    <property type="entry name" value="yiiD_Cterm"/>
    <property type="match status" value="1"/>
</dbReference>
<evidence type="ECO:0000259" key="1">
    <source>
        <dbReference type="Pfam" id="PF09500"/>
    </source>
</evidence>
<dbReference type="InterPro" id="IPR029069">
    <property type="entry name" value="HotDog_dom_sf"/>
</dbReference>
<dbReference type="EMBL" id="CP060711">
    <property type="protein sequence ID" value="QNN45510.1"/>
    <property type="molecule type" value="Genomic_DNA"/>
</dbReference>
<gene>
    <name evidence="2" type="ORF">H9L17_09765</name>
</gene>
<dbReference type="Proteomes" id="UP000515977">
    <property type="component" value="Chromosome"/>
</dbReference>
<accession>A0A7G9QQ85</accession>
<sequence length="161" mass="16767">MDAIANPDAALDALAAHFAGMPPVAAMRPRILESRHGLLRLRAPLAANVNDKACAFGGSLSSLMTIAAWGLVSLDVEAAGLRADVFVADGRVRYLKPVFEDIVVEATYDDAAEHLALAETLRKQGRAGIRLQARTLLADGGVAATFVGRYVAIGKDGGATG</sequence>
<name>A0A7G9QQ85_9GAMM</name>
<dbReference type="Gene3D" id="3.10.129.10">
    <property type="entry name" value="Hotdog Thioesterase"/>
    <property type="match status" value="1"/>
</dbReference>
<organism evidence="2 3">
    <name type="scientific">Thermomonas brevis</name>
    <dbReference type="NCBI Taxonomy" id="215691"/>
    <lineage>
        <taxon>Bacteria</taxon>
        <taxon>Pseudomonadati</taxon>
        <taxon>Pseudomonadota</taxon>
        <taxon>Gammaproteobacteria</taxon>
        <taxon>Lysobacterales</taxon>
        <taxon>Lysobacteraceae</taxon>
        <taxon>Thermomonas</taxon>
    </lineage>
</organism>